<protein>
    <submittedName>
        <fullName evidence="1">Uncharacterized protein</fullName>
    </submittedName>
</protein>
<dbReference type="AlphaFoldDB" id="A0A918U4E4"/>
<dbReference type="RefSeq" id="WP_373308821.1">
    <property type="nucleotide sequence ID" value="NZ_BMVU01000027.1"/>
</dbReference>
<accession>A0A918U4E4</accession>
<dbReference type="Proteomes" id="UP000619244">
    <property type="component" value="Unassembled WGS sequence"/>
</dbReference>
<evidence type="ECO:0000313" key="2">
    <source>
        <dbReference type="Proteomes" id="UP000619244"/>
    </source>
</evidence>
<gene>
    <name evidence="1" type="ORF">GCM10010358_49440</name>
</gene>
<sequence length="54" mass="5628">MKDGRVVAQGGPRDTVDEALVKDVYALDADILSAPGDGSPVVVPRARRAAARQP</sequence>
<evidence type="ECO:0000313" key="1">
    <source>
        <dbReference type="EMBL" id="GGX89606.1"/>
    </source>
</evidence>
<name>A0A918U4E4_9ACTN</name>
<reference evidence="1" key="2">
    <citation type="submission" date="2020-09" db="EMBL/GenBank/DDBJ databases">
        <authorList>
            <person name="Sun Q."/>
            <person name="Ohkuma M."/>
        </authorList>
    </citation>
    <scope>NUCLEOTIDE SEQUENCE</scope>
    <source>
        <strain evidence="1">JCM 4790</strain>
    </source>
</reference>
<reference evidence="1" key="1">
    <citation type="journal article" date="2014" name="Int. J. Syst. Evol. Microbiol.">
        <title>Complete genome sequence of Corynebacterium casei LMG S-19264T (=DSM 44701T), isolated from a smear-ripened cheese.</title>
        <authorList>
            <consortium name="US DOE Joint Genome Institute (JGI-PGF)"/>
            <person name="Walter F."/>
            <person name="Albersmeier A."/>
            <person name="Kalinowski J."/>
            <person name="Ruckert C."/>
        </authorList>
    </citation>
    <scope>NUCLEOTIDE SEQUENCE</scope>
    <source>
        <strain evidence="1">JCM 4790</strain>
    </source>
</reference>
<comment type="caution">
    <text evidence="1">The sequence shown here is derived from an EMBL/GenBank/DDBJ whole genome shotgun (WGS) entry which is preliminary data.</text>
</comment>
<organism evidence="1 2">
    <name type="scientific">Streptomyces minutiscleroticus</name>
    <dbReference type="NCBI Taxonomy" id="68238"/>
    <lineage>
        <taxon>Bacteria</taxon>
        <taxon>Bacillati</taxon>
        <taxon>Actinomycetota</taxon>
        <taxon>Actinomycetes</taxon>
        <taxon>Kitasatosporales</taxon>
        <taxon>Streptomycetaceae</taxon>
        <taxon>Streptomyces</taxon>
    </lineage>
</organism>
<dbReference type="EMBL" id="BMVU01000027">
    <property type="protein sequence ID" value="GGX89606.1"/>
    <property type="molecule type" value="Genomic_DNA"/>
</dbReference>
<proteinExistence type="predicted"/>
<keyword evidence="2" id="KW-1185">Reference proteome</keyword>